<dbReference type="PANTHER" id="PTHR13234:SF8">
    <property type="entry name" value="GAMMA-INTERFERON-INDUCIBLE LYSOSOMAL THIOL REDUCTASE"/>
    <property type="match status" value="1"/>
</dbReference>
<feature type="signal peptide" evidence="6">
    <location>
        <begin position="1"/>
        <end position="18"/>
    </location>
</feature>
<dbReference type="Pfam" id="PF03227">
    <property type="entry name" value="GILT"/>
    <property type="match status" value="1"/>
</dbReference>
<organism evidence="7 8">
    <name type="scientific">Exidia glandulosa HHB12029</name>
    <dbReference type="NCBI Taxonomy" id="1314781"/>
    <lineage>
        <taxon>Eukaryota</taxon>
        <taxon>Fungi</taxon>
        <taxon>Dikarya</taxon>
        <taxon>Basidiomycota</taxon>
        <taxon>Agaricomycotina</taxon>
        <taxon>Agaricomycetes</taxon>
        <taxon>Auriculariales</taxon>
        <taxon>Exidiaceae</taxon>
        <taxon>Exidia</taxon>
    </lineage>
</organism>
<comment type="similarity">
    <text evidence="2">Belongs to the GILT family.</text>
</comment>
<dbReference type="STRING" id="1314781.A0A165BSV6"/>
<feature type="chain" id="PRO_5007855781" description="GILT-domain-containing protein" evidence="6">
    <location>
        <begin position="19"/>
        <end position="269"/>
    </location>
</feature>
<keyword evidence="8" id="KW-1185">Reference proteome</keyword>
<dbReference type="EMBL" id="KV426410">
    <property type="protein sequence ID" value="KZV81181.1"/>
    <property type="molecule type" value="Genomic_DNA"/>
</dbReference>
<evidence type="ECO:0000256" key="6">
    <source>
        <dbReference type="SAM" id="SignalP"/>
    </source>
</evidence>
<evidence type="ECO:0000256" key="3">
    <source>
        <dbReference type="ARBA" id="ARBA00022525"/>
    </source>
</evidence>
<dbReference type="GO" id="GO:0005576">
    <property type="term" value="C:extracellular region"/>
    <property type="evidence" value="ECO:0007669"/>
    <property type="project" value="UniProtKB-SubCell"/>
</dbReference>
<evidence type="ECO:0000256" key="4">
    <source>
        <dbReference type="ARBA" id="ARBA00022729"/>
    </source>
</evidence>
<keyword evidence="4 6" id="KW-0732">Signal</keyword>
<proteinExistence type="inferred from homology"/>
<gene>
    <name evidence="7" type="ORF">EXIGLDRAFT_731608</name>
</gene>
<evidence type="ECO:0000256" key="5">
    <source>
        <dbReference type="ARBA" id="ARBA00023180"/>
    </source>
</evidence>
<name>A0A165BSV6_EXIGL</name>
<dbReference type="InterPro" id="IPR004911">
    <property type="entry name" value="Interferon-induced_GILT"/>
</dbReference>
<evidence type="ECO:0000313" key="8">
    <source>
        <dbReference type="Proteomes" id="UP000077266"/>
    </source>
</evidence>
<dbReference type="PANTHER" id="PTHR13234">
    <property type="entry name" value="GAMMA-INTERFERON INDUCIBLE LYSOSOMAL THIOL REDUCTASE GILT"/>
    <property type="match status" value="1"/>
</dbReference>
<dbReference type="OrthoDB" id="958254at2759"/>
<dbReference type="AlphaFoldDB" id="A0A165BSV6"/>
<dbReference type="GO" id="GO:0016671">
    <property type="term" value="F:oxidoreductase activity, acting on a sulfur group of donors, disulfide as acceptor"/>
    <property type="evidence" value="ECO:0007669"/>
    <property type="project" value="InterPro"/>
</dbReference>
<comment type="subcellular location">
    <subcellularLocation>
        <location evidence="1">Secreted</location>
    </subcellularLocation>
</comment>
<accession>A0A165BSV6</accession>
<evidence type="ECO:0008006" key="9">
    <source>
        <dbReference type="Google" id="ProtNLM"/>
    </source>
</evidence>
<evidence type="ECO:0000256" key="1">
    <source>
        <dbReference type="ARBA" id="ARBA00004613"/>
    </source>
</evidence>
<sequence>MAARRLAVLGALALVVVAQQQLLQRPFVLPSNVNLGIDTNSLRYAALADVEEVEEVECVNEEVRVPLTLGVMSRCPDAIFCEAVIDDVLSEVGDIVDVGLTFIGQPNACEPDWGVTCKHGAGECLGNVLELCAISVEPPRPDEIDLAWRPRWWDFTLCMNAAGKDHVGERIVAQVCATKAGIDWALLDDCKTNGEGKQLLLESVQATKSLEIVNSCTVVLNGRKVCVRDDNKWRDCEDGSEVEDFVRQIEDEYAALNELDVEDEDKNDQ</sequence>
<keyword evidence="3" id="KW-0964">Secreted</keyword>
<evidence type="ECO:0000256" key="2">
    <source>
        <dbReference type="ARBA" id="ARBA00005679"/>
    </source>
</evidence>
<evidence type="ECO:0000313" key="7">
    <source>
        <dbReference type="EMBL" id="KZV81181.1"/>
    </source>
</evidence>
<keyword evidence="5" id="KW-0325">Glycoprotein</keyword>
<dbReference type="Proteomes" id="UP000077266">
    <property type="component" value="Unassembled WGS sequence"/>
</dbReference>
<dbReference type="InParanoid" id="A0A165BSV6"/>
<protein>
    <recommendedName>
        <fullName evidence="9">GILT-domain-containing protein</fullName>
    </recommendedName>
</protein>
<reference evidence="7 8" key="1">
    <citation type="journal article" date="2016" name="Mol. Biol. Evol.">
        <title>Comparative Genomics of Early-Diverging Mushroom-Forming Fungi Provides Insights into the Origins of Lignocellulose Decay Capabilities.</title>
        <authorList>
            <person name="Nagy L.G."/>
            <person name="Riley R."/>
            <person name="Tritt A."/>
            <person name="Adam C."/>
            <person name="Daum C."/>
            <person name="Floudas D."/>
            <person name="Sun H."/>
            <person name="Yadav J.S."/>
            <person name="Pangilinan J."/>
            <person name="Larsson K.H."/>
            <person name="Matsuura K."/>
            <person name="Barry K."/>
            <person name="Labutti K."/>
            <person name="Kuo R."/>
            <person name="Ohm R.A."/>
            <person name="Bhattacharya S.S."/>
            <person name="Shirouzu T."/>
            <person name="Yoshinaga Y."/>
            <person name="Martin F.M."/>
            <person name="Grigoriev I.V."/>
            <person name="Hibbett D.S."/>
        </authorList>
    </citation>
    <scope>NUCLEOTIDE SEQUENCE [LARGE SCALE GENOMIC DNA]</scope>
    <source>
        <strain evidence="7 8">HHB12029</strain>
    </source>
</reference>